<evidence type="ECO:0000313" key="1">
    <source>
        <dbReference type="EMBL" id="TNN35399.1"/>
    </source>
</evidence>
<name>A0A4Z2F2M4_9TELE</name>
<evidence type="ECO:0000313" key="2">
    <source>
        <dbReference type="Proteomes" id="UP000314294"/>
    </source>
</evidence>
<keyword evidence="2" id="KW-1185">Reference proteome</keyword>
<dbReference type="Proteomes" id="UP000314294">
    <property type="component" value="Unassembled WGS sequence"/>
</dbReference>
<protein>
    <submittedName>
        <fullName evidence="1">Uncharacterized protein</fullName>
    </submittedName>
</protein>
<reference evidence="1 2" key="1">
    <citation type="submission" date="2019-03" db="EMBL/GenBank/DDBJ databases">
        <title>First draft genome of Liparis tanakae, snailfish: a comprehensive survey of snailfish specific genes.</title>
        <authorList>
            <person name="Kim W."/>
            <person name="Song I."/>
            <person name="Jeong J.-H."/>
            <person name="Kim D."/>
            <person name="Kim S."/>
            <person name="Ryu S."/>
            <person name="Song J.Y."/>
            <person name="Lee S.K."/>
        </authorList>
    </citation>
    <scope>NUCLEOTIDE SEQUENCE [LARGE SCALE GENOMIC DNA]</scope>
    <source>
        <tissue evidence="1">Muscle</tissue>
    </source>
</reference>
<sequence length="124" mass="13967">MCATKSEHKWDVELELRTFHGGRSLQPVHPFELKTSDLNTQLTSVLGVTFFNNRYCDIWRLNGSRDNTAAIGDAKRSRGHGPVYLKCPRMRPSTSDRAFSLNTLSKTGSVKLRHVSPPQAIAFH</sequence>
<comment type="caution">
    <text evidence="1">The sequence shown here is derived from an EMBL/GenBank/DDBJ whole genome shotgun (WGS) entry which is preliminary data.</text>
</comment>
<proteinExistence type="predicted"/>
<gene>
    <name evidence="1" type="ORF">EYF80_054435</name>
</gene>
<dbReference type="EMBL" id="SRLO01001775">
    <property type="protein sequence ID" value="TNN35399.1"/>
    <property type="molecule type" value="Genomic_DNA"/>
</dbReference>
<dbReference type="AlphaFoldDB" id="A0A4Z2F2M4"/>
<accession>A0A4Z2F2M4</accession>
<organism evidence="1 2">
    <name type="scientific">Liparis tanakae</name>
    <name type="common">Tanaka's snailfish</name>
    <dbReference type="NCBI Taxonomy" id="230148"/>
    <lineage>
        <taxon>Eukaryota</taxon>
        <taxon>Metazoa</taxon>
        <taxon>Chordata</taxon>
        <taxon>Craniata</taxon>
        <taxon>Vertebrata</taxon>
        <taxon>Euteleostomi</taxon>
        <taxon>Actinopterygii</taxon>
        <taxon>Neopterygii</taxon>
        <taxon>Teleostei</taxon>
        <taxon>Neoteleostei</taxon>
        <taxon>Acanthomorphata</taxon>
        <taxon>Eupercaria</taxon>
        <taxon>Perciformes</taxon>
        <taxon>Cottioidei</taxon>
        <taxon>Cottales</taxon>
        <taxon>Liparidae</taxon>
        <taxon>Liparis</taxon>
    </lineage>
</organism>